<organism evidence="2 3">
    <name type="scientific">Cotesia glomerata</name>
    <name type="common">Lepidopteran parasitic wasp</name>
    <name type="synonym">Apanteles glomeratus</name>
    <dbReference type="NCBI Taxonomy" id="32391"/>
    <lineage>
        <taxon>Eukaryota</taxon>
        <taxon>Metazoa</taxon>
        <taxon>Ecdysozoa</taxon>
        <taxon>Arthropoda</taxon>
        <taxon>Hexapoda</taxon>
        <taxon>Insecta</taxon>
        <taxon>Pterygota</taxon>
        <taxon>Neoptera</taxon>
        <taxon>Endopterygota</taxon>
        <taxon>Hymenoptera</taxon>
        <taxon>Apocrita</taxon>
        <taxon>Ichneumonoidea</taxon>
        <taxon>Braconidae</taxon>
        <taxon>Microgastrinae</taxon>
        <taxon>Cotesia</taxon>
    </lineage>
</organism>
<proteinExistence type="predicted"/>
<comment type="caution">
    <text evidence="2">The sequence shown here is derived from an EMBL/GenBank/DDBJ whole genome shotgun (WGS) entry which is preliminary data.</text>
</comment>
<dbReference type="Proteomes" id="UP000826195">
    <property type="component" value="Unassembled WGS sequence"/>
</dbReference>
<dbReference type="EMBL" id="JAHXZJ010002237">
    <property type="protein sequence ID" value="KAH0546228.1"/>
    <property type="molecule type" value="Genomic_DNA"/>
</dbReference>
<feature type="signal peptide" evidence="1">
    <location>
        <begin position="1"/>
        <end position="17"/>
    </location>
</feature>
<evidence type="ECO:0008006" key="4">
    <source>
        <dbReference type="Google" id="ProtNLM"/>
    </source>
</evidence>
<evidence type="ECO:0000313" key="3">
    <source>
        <dbReference type="Proteomes" id="UP000826195"/>
    </source>
</evidence>
<feature type="chain" id="PRO_5043978368" description="Secreted protein" evidence="1">
    <location>
        <begin position="18"/>
        <end position="156"/>
    </location>
</feature>
<protein>
    <recommendedName>
        <fullName evidence="4">Secreted protein</fullName>
    </recommendedName>
</protein>
<keyword evidence="1" id="KW-0732">Signal</keyword>
<dbReference type="AlphaFoldDB" id="A0AAV7IA64"/>
<evidence type="ECO:0000313" key="2">
    <source>
        <dbReference type="EMBL" id="KAH0546228.1"/>
    </source>
</evidence>
<gene>
    <name evidence="2" type="ORF">KQX54_007343</name>
</gene>
<name>A0AAV7IA64_COTGL</name>
<keyword evidence="3" id="KW-1185">Reference proteome</keyword>
<accession>A0AAV7IA64</accession>
<evidence type="ECO:0000256" key="1">
    <source>
        <dbReference type="SAM" id="SignalP"/>
    </source>
</evidence>
<sequence length="156" mass="17478">MLILFLCSLRFVVRVNRVGPHQPFPFGFSHRSASRLIVGLPLAKASMPNRGKDDLERGLRQAEYSIFGLTTLKRLTDNCGVRPSRVSPWKPHRTNRRVLLHFGGTQLTSVQLQPVRFRPGVPIPTKRPTNYPSQASASASTHLHIHPVVTLMKLVA</sequence>
<reference evidence="2 3" key="1">
    <citation type="journal article" date="2021" name="J. Hered.">
        <title>A chromosome-level genome assembly of the parasitoid wasp, Cotesia glomerata (Hymenoptera: Braconidae).</title>
        <authorList>
            <person name="Pinto B.J."/>
            <person name="Weis J.J."/>
            <person name="Gamble T."/>
            <person name="Ode P.J."/>
            <person name="Paul R."/>
            <person name="Zaspel J.M."/>
        </authorList>
    </citation>
    <scope>NUCLEOTIDE SEQUENCE [LARGE SCALE GENOMIC DNA]</scope>
    <source>
        <strain evidence="2">CgM1</strain>
    </source>
</reference>